<sequence>MTPAFILIGASKTNLGLYSGLTLYAIGSSLMVPCLTALASCHSTASHKGTLFGIRRSPGAVPRAFGPVVTN</sequence>
<name>A0AAW0SAK0_SCYPA</name>
<gene>
    <name evidence="1" type="ORF">O3P69_019888</name>
</gene>
<dbReference type="SUPFAM" id="SSF103473">
    <property type="entry name" value="MFS general substrate transporter"/>
    <property type="match status" value="1"/>
</dbReference>
<dbReference type="InterPro" id="IPR036259">
    <property type="entry name" value="MFS_trans_sf"/>
</dbReference>
<dbReference type="EMBL" id="JARAKH010002483">
    <property type="protein sequence ID" value="KAK8372325.1"/>
    <property type="molecule type" value="Genomic_DNA"/>
</dbReference>
<reference evidence="1 2" key="1">
    <citation type="submission" date="2023-03" db="EMBL/GenBank/DDBJ databases">
        <title>High-quality genome of Scylla paramamosain provides insights in environmental adaptation.</title>
        <authorList>
            <person name="Zhang L."/>
        </authorList>
    </citation>
    <scope>NUCLEOTIDE SEQUENCE [LARGE SCALE GENOMIC DNA]</scope>
    <source>
        <strain evidence="1">LZ_2023a</strain>
        <tissue evidence="1">Muscle</tissue>
    </source>
</reference>
<keyword evidence="2" id="KW-1185">Reference proteome</keyword>
<comment type="caution">
    <text evidence="1">The sequence shown here is derived from an EMBL/GenBank/DDBJ whole genome shotgun (WGS) entry which is preliminary data.</text>
</comment>
<accession>A0AAW0SAK0</accession>
<evidence type="ECO:0000313" key="2">
    <source>
        <dbReference type="Proteomes" id="UP001487740"/>
    </source>
</evidence>
<protein>
    <submittedName>
        <fullName evidence="1">Uncharacterized protein</fullName>
    </submittedName>
</protein>
<evidence type="ECO:0000313" key="1">
    <source>
        <dbReference type="EMBL" id="KAK8372325.1"/>
    </source>
</evidence>
<feature type="non-terminal residue" evidence="1">
    <location>
        <position position="71"/>
    </location>
</feature>
<dbReference type="AlphaFoldDB" id="A0AAW0SAK0"/>
<proteinExistence type="predicted"/>
<dbReference type="Proteomes" id="UP001487740">
    <property type="component" value="Unassembled WGS sequence"/>
</dbReference>
<dbReference type="Gene3D" id="1.20.1250.20">
    <property type="entry name" value="MFS general substrate transporter like domains"/>
    <property type="match status" value="1"/>
</dbReference>
<organism evidence="1 2">
    <name type="scientific">Scylla paramamosain</name>
    <name type="common">Mud crab</name>
    <dbReference type="NCBI Taxonomy" id="85552"/>
    <lineage>
        <taxon>Eukaryota</taxon>
        <taxon>Metazoa</taxon>
        <taxon>Ecdysozoa</taxon>
        <taxon>Arthropoda</taxon>
        <taxon>Crustacea</taxon>
        <taxon>Multicrustacea</taxon>
        <taxon>Malacostraca</taxon>
        <taxon>Eumalacostraca</taxon>
        <taxon>Eucarida</taxon>
        <taxon>Decapoda</taxon>
        <taxon>Pleocyemata</taxon>
        <taxon>Brachyura</taxon>
        <taxon>Eubrachyura</taxon>
        <taxon>Portunoidea</taxon>
        <taxon>Portunidae</taxon>
        <taxon>Portuninae</taxon>
        <taxon>Scylla</taxon>
    </lineage>
</organism>